<evidence type="ECO:0000256" key="11">
    <source>
        <dbReference type="ARBA" id="ARBA00048899"/>
    </source>
</evidence>
<dbReference type="GO" id="GO:0006487">
    <property type="term" value="P:protein N-linked glycosylation"/>
    <property type="evidence" value="ECO:0007669"/>
    <property type="project" value="TreeGrafter"/>
</dbReference>
<accession>A0A7J6MZY5</accession>
<dbReference type="GO" id="GO:0052917">
    <property type="term" value="F:dol-P-Man:Man(7)GlcNAc(2)-PP-Dol alpha-1,6-mannosyltransferase activity"/>
    <property type="evidence" value="ECO:0007669"/>
    <property type="project" value="UniProtKB-EC"/>
</dbReference>
<evidence type="ECO:0000256" key="9">
    <source>
        <dbReference type="ARBA" id="ARBA00023136"/>
    </source>
</evidence>
<evidence type="ECO:0000313" key="14">
    <source>
        <dbReference type="Proteomes" id="UP000591131"/>
    </source>
</evidence>
<keyword evidence="8 12" id="KW-1133">Transmembrane helix</keyword>
<keyword evidence="9 12" id="KW-0472">Membrane</keyword>
<feature type="transmembrane region" description="Helical" evidence="12">
    <location>
        <begin position="12"/>
        <end position="31"/>
    </location>
</feature>
<evidence type="ECO:0000256" key="5">
    <source>
        <dbReference type="ARBA" id="ARBA00022679"/>
    </source>
</evidence>
<keyword evidence="14" id="KW-1185">Reference proteome</keyword>
<evidence type="ECO:0000256" key="12">
    <source>
        <dbReference type="RuleBase" id="RU363075"/>
    </source>
</evidence>
<sequence>MSNIKSYYRIDLALDVYTTLVLVVLIILAPYNKVEESFNTQAVHDFLYHGIDIKAYDHIEFPGVVPRTFLGSMLLAIASWPAVRVIDLIMGGVVDNRILSLYVVRGVMAVAAAAALRRIRNACPDETKPALPVLITLCITGCFHLSFYYTRLLPNSFGLILSSFALSLYLEGKRLSAMQVMVFTALVFRCDLLAVGAVLGLEIVVRDLVLHWKAQTFLTSVIVVVLSGLKAVVYGIVLSIPLDSLMWQRGLMWPEGWVFWFNAVENKSYLWGVQPWHWYLTNATIRGLGPLILLLPFAALPPPTGMPEHKNVELGTYHDGKNY</sequence>
<comment type="catalytic activity">
    <reaction evidence="11">
        <text>an alpha-D-Man-(1-&gt;2)-alpha-D-Man-(1-&gt;2)-alpha-D-Man-(1-&gt;3)-[alpha-D-Man-(1-&gt;2)-alpha-D-Man-(1-&gt;3)-alpha-D-Man-(1-&gt;6)]-beta-D-Man-(1-&gt;4)-beta-D-GlcNAc-(1-&gt;4)-alpha-D-GlcNAc-diphospho-di-trans,poly-cis-dolichol + a di-trans,poly-cis-dolichyl beta-D-mannosyl phosphate = an alpha-D-Man-(1-&gt;2)-alpha-D-Man-(1-&gt;2)-alpha-D-Man-(1-&gt;3)-[alpha-D-Man-(1-&gt;2)-alpha-D-Man-(1-&gt;3)-[alpha-D-Man-(1-&gt;6)]-alpha-D-Man-(1-&gt;6)]-beta-D-Man-(1-&gt;4)-beta-D-GlcNAc-(1-&gt;4)-alpha-D-GlcNAc-diphospho-di-trans,poly-cis-dolichol + a di-trans,poly-cis-dolichyl phosphate + H(+)</text>
        <dbReference type="Rhea" id="RHEA:29535"/>
        <dbReference type="Rhea" id="RHEA-COMP:19498"/>
        <dbReference type="Rhea" id="RHEA-COMP:19501"/>
        <dbReference type="Rhea" id="RHEA-COMP:19518"/>
        <dbReference type="Rhea" id="RHEA-COMP:19519"/>
        <dbReference type="ChEBI" id="CHEBI:15378"/>
        <dbReference type="ChEBI" id="CHEBI:57683"/>
        <dbReference type="ChEBI" id="CHEBI:58211"/>
        <dbReference type="ChEBI" id="CHEBI:132517"/>
        <dbReference type="ChEBI" id="CHEBI:132519"/>
        <dbReference type="EC" id="2.4.1.260"/>
    </reaction>
    <physiologicalReaction direction="left-to-right" evidence="11">
        <dbReference type="Rhea" id="RHEA:29536"/>
    </physiologicalReaction>
</comment>
<evidence type="ECO:0000256" key="8">
    <source>
        <dbReference type="ARBA" id="ARBA00022989"/>
    </source>
</evidence>
<evidence type="ECO:0000256" key="3">
    <source>
        <dbReference type="ARBA" id="ARBA00007063"/>
    </source>
</evidence>
<proteinExistence type="inferred from homology"/>
<comment type="function">
    <text evidence="10">Mannosyltransferase that operates in the biosynthetic pathway of dolichol-linked oligosaccharides, the glycan precursors employed in protein asparagine (N)-glycosylation. The assembly of dolichol-linked oligosaccharides begins on the cytosolic side of the endoplasmic reticulum membrane and finishes in its lumen. The sequential addition of sugars to dolichol pyrophosphate produces dolichol-linked oligosaccharides containing fourteen sugars, including two GlcNAcs, nine mannoses and three glucoses. Once assembled, the oligosaccharide is transferred from the lipid to nascent proteins by oligosaccharyltransferases. In the lumen of the endoplasmic reticulum, adds the eighth mannose residue in an alpha-1,6 linkage onto Man(7)GlcNAc(2)-PP-dolichol to produce Man(8)GlcNAc(2)-PP-dolichol.</text>
</comment>
<comment type="caution">
    <text evidence="13">The sequence shown here is derived from an EMBL/GenBank/DDBJ whole genome shotgun (WGS) entry which is preliminary data.</text>
</comment>
<dbReference type="Proteomes" id="UP000591131">
    <property type="component" value="Unassembled WGS sequence"/>
</dbReference>
<dbReference type="GO" id="GO:0005789">
    <property type="term" value="C:endoplasmic reticulum membrane"/>
    <property type="evidence" value="ECO:0007669"/>
    <property type="project" value="UniProtKB-SubCell"/>
</dbReference>
<dbReference type="AlphaFoldDB" id="A0A7J6MZY5"/>
<evidence type="ECO:0000313" key="13">
    <source>
        <dbReference type="EMBL" id="KAF4677036.1"/>
    </source>
</evidence>
<feature type="transmembrane region" description="Helical" evidence="12">
    <location>
        <begin position="182"/>
        <end position="205"/>
    </location>
</feature>
<organism evidence="13 14">
    <name type="scientific">Perkinsus chesapeaki</name>
    <name type="common">Clam parasite</name>
    <name type="synonym">Perkinsus andrewsi</name>
    <dbReference type="NCBI Taxonomy" id="330153"/>
    <lineage>
        <taxon>Eukaryota</taxon>
        <taxon>Sar</taxon>
        <taxon>Alveolata</taxon>
        <taxon>Perkinsozoa</taxon>
        <taxon>Perkinsea</taxon>
        <taxon>Perkinsida</taxon>
        <taxon>Perkinsidae</taxon>
        <taxon>Perkinsus</taxon>
    </lineage>
</organism>
<evidence type="ECO:0000256" key="4">
    <source>
        <dbReference type="ARBA" id="ARBA00022676"/>
    </source>
</evidence>
<comment type="similarity">
    <text evidence="3 12">Belongs to the glycosyltransferase 22 family.</text>
</comment>
<feature type="transmembrane region" description="Helical" evidence="12">
    <location>
        <begin position="129"/>
        <end position="147"/>
    </location>
</feature>
<keyword evidence="6 12" id="KW-0812">Transmembrane</keyword>
<dbReference type="EMBL" id="JAAPAO010000022">
    <property type="protein sequence ID" value="KAF4677036.1"/>
    <property type="molecule type" value="Genomic_DNA"/>
</dbReference>
<dbReference type="OrthoDB" id="435339at2759"/>
<evidence type="ECO:0000256" key="6">
    <source>
        <dbReference type="ARBA" id="ARBA00022692"/>
    </source>
</evidence>
<dbReference type="PANTHER" id="PTHR22760:SF1">
    <property type="entry name" value="DOL-P-MAN:MAN(7)GLCNAC(2)-PP-DOL ALPHA-1,6-MANNOSYLTRANSFERASE"/>
    <property type="match status" value="1"/>
</dbReference>
<comment type="pathway">
    <text evidence="2">Protein modification; protein glycosylation.</text>
</comment>
<reference evidence="13 14" key="1">
    <citation type="submission" date="2020-04" db="EMBL/GenBank/DDBJ databases">
        <title>Perkinsus chesapeaki whole genome sequence.</title>
        <authorList>
            <person name="Bogema D.R."/>
        </authorList>
    </citation>
    <scope>NUCLEOTIDE SEQUENCE [LARGE SCALE GENOMIC DNA]</scope>
    <source>
        <strain evidence="13">ATCC PRA-425</strain>
    </source>
</reference>
<dbReference type="InterPro" id="IPR005599">
    <property type="entry name" value="GPI_mannosylTrfase"/>
</dbReference>
<keyword evidence="5" id="KW-0808">Transferase</keyword>
<keyword evidence="7 12" id="KW-0256">Endoplasmic reticulum</keyword>
<keyword evidence="4 12" id="KW-0328">Glycosyltransferase</keyword>
<dbReference type="EC" id="2.4.1.-" evidence="12"/>
<dbReference type="Pfam" id="PF03901">
    <property type="entry name" value="Glyco_transf_22"/>
    <property type="match status" value="1"/>
</dbReference>
<name>A0A7J6MZY5_PERCH</name>
<evidence type="ECO:0000256" key="7">
    <source>
        <dbReference type="ARBA" id="ARBA00022824"/>
    </source>
</evidence>
<evidence type="ECO:0000256" key="10">
    <source>
        <dbReference type="ARBA" id="ARBA00044721"/>
    </source>
</evidence>
<comment type="subcellular location">
    <subcellularLocation>
        <location evidence="1 12">Endoplasmic reticulum membrane</location>
        <topology evidence="1 12">Multi-pass membrane protein</topology>
    </subcellularLocation>
</comment>
<dbReference type="PANTHER" id="PTHR22760">
    <property type="entry name" value="GLYCOSYLTRANSFERASE"/>
    <property type="match status" value="1"/>
</dbReference>
<dbReference type="UniPathway" id="UPA00378"/>
<feature type="transmembrane region" description="Helical" evidence="12">
    <location>
        <begin position="217"/>
        <end position="242"/>
    </location>
</feature>
<gene>
    <name evidence="13" type="ORF">FOL47_003769</name>
</gene>
<protein>
    <recommendedName>
        <fullName evidence="12">Mannosyltransferase</fullName>
        <ecNumber evidence="12">2.4.1.-</ecNumber>
    </recommendedName>
</protein>
<feature type="transmembrane region" description="Helical" evidence="12">
    <location>
        <begin position="98"/>
        <end position="117"/>
    </location>
</feature>
<evidence type="ECO:0000256" key="2">
    <source>
        <dbReference type="ARBA" id="ARBA00004922"/>
    </source>
</evidence>
<evidence type="ECO:0000256" key="1">
    <source>
        <dbReference type="ARBA" id="ARBA00004477"/>
    </source>
</evidence>